<dbReference type="NCBIfam" id="NF047509">
    <property type="entry name" value="Rv3131_FMN_oxido"/>
    <property type="match status" value="1"/>
</dbReference>
<evidence type="ECO:0000313" key="2">
    <source>
        <dbReference type="Proteomes" id="UP000734511"/>
    </source>
</evidence>
<dbReference type="RefSeq" id="WP_167984702.1">
    <property type="nucleotide sequence ID" value="NZ_JAATEJ010000017.1"/>
</dbReference>
<dbReference type="PANTHER" id="PTHR23026:SF123">
    <property type="entry name" value="NAD(P)H NITROREDUCTASE RV3131-RELATED"/>
    <property type="match status" value="1"/>
</dbReference>
<dbReference type="InterPro" id="IPR000415">
    <property type="entry name" value="Nitroreductase-like"/>
</dbReference>
<dbReference type="SUPFAM" id="SSF55469">
    <property type="entry name" value="FMN-dependent nitroreductase-like"/>
    <property type="match status" value="2"/>
</dbReference>
<name>A0ABX0ZPR3_9ACTN</name>
<gene>
    <name evidence="1" type="ORF">HCN08_20920</name>
</gene>
<protein>
    <recommendedName>
        <fullName evidence="3">Nitroreductase</fullName>
    </recommendedName>
</protein>
<accession>A0ABX0ZPR3</accession>
<proteinExistence type="predicted"/>
<dbReference type="InterPro" id="IPR050627">
    <property type="entry name" value="Nitroreductase/BluB"/>
</dbReference>
<dbReference type="PANTHER" id="PTHR23026">
    <property type="entry name" value="NADPH NITROREDUCTASE"/>
    <property type="match status" value="1"/>
</dbReference>
<sequence length="326" mass="35220">MTTTALDGATLEKLISAAVAAPSIHNTQPWRFRLDPVTETVEVHAAPERALRHTDPDDRAVHISAGAALFNLRVAVAHFGWEPVVHLLPRPAEPGCLASVRLAGPRGDGAHDPAAELYDAVWHRHSSRFPFDRRPVPYAIRDDVVAAVAAEDAVLVFPGAPEVERILGLTAEGEYQGHVDPGREAESRAWVHDGADDGIPTAALGARDSTGRVPVRDFTAGLGLGSRSPEAYERRPAVAVLGTKGDSPADWLRAGQALERALLVATDRGVRASLFSQAVEWPELRWALRDPREGDLRVQMLVRFGYGPEGRATPRRSVGDVLETRG</sequence>
<dbReference type="Proteomes" id="UP000734511">
    <property type="component" value="Unassembled WGS sequence"/>
</dbReference>
<evidence type="ECO:0000313" key="1">
    <source>
        <dbReference type="EMBL" id="NJP45850.1"/>
    </source>
</evidence>
<evidence type="ECO:0008006" key="3">
    <source>
        <dbReference type="Google" id="ProtNLM"/>
    </source>
</evidence>
<dbReference type="Gene3D" id="3.40.109.10">
    <property type="entry name" value="NADH Oxidase"/>
    <property type="match status" value="2"/>
</dbReference>
<organism evidence="1 2">
    <name type="scientific">Actinacidiphila epipremni</name>
    <dbReference type="NCBI Taxonomy" id="2053013"/>
    <lineage>
        <taxon>Bacteria</taxon>
        <taxon>Bacillati</taxon>
        <taxon>Actinomycetota</taxon>
        <taxon>Actinomycetes</taxon>
        <taxon>Kitasatosporales</taxon>
        <taxon>Streptomycetaceae</taxon>
        <taxon>Actinacidiphila</taxon>
    </lineage>
</organism>
<comment type="caution">
    <text evidence="1">The sequence shown here is derived from an EMBL/GenBank/DDBJ whole genome shotgun (WGS) entry which is preliminary data.</text>
</comment>
<keyword evidence="2" id="KW-1185">Reference proteome</keyword>
<dbReference type="EMBL" id="JAATEJ010000017">
    <property type="protein sequence ID" value="NJP45850.1"/>
    <property type="molecule type" value="Genomic_DNA"/>
</dbReference>
<reference evidence="1 2" key="1">
    <citation type="submission" date="2020-03" db="EMBL/GenBank/DDBJ databases">
        <title>WGS of actinomycetes isolated from Thailand.</title>
        <authorList>
            <person name="Thawai C."/>
        </authorList>
    </citation>
    <scope>NUCLEOTIDE SEQUENCE [LARGE SCALE GENOMIC DNA]</scope>
    <source>
        <strain evidence="1 2">PRB2-1</strain>
    </source>
</reference>